<dbReference type="InterPro" id="IPR012599">
    <property type="entry name" value="Propeptide_C1A"/>
</dbReference>
<dbReference type="PANTHER" id="PTHR12411">
    <property type="entry name" value="CYSTEINE PROTEASE FAMILY C1-RELATED"/>
    <property type="match status" value="1"/>
</dbReference>
<dbReference type="EMBL" id="WIXP02000001">
    <property type="protein sequence ID" value="KAF6217106.1"/>
    <property type="molecule type" value="Genomic_DNA"/>
</dbReference>
<dbReference type="InterPro" id="IPR038765">
    <property type="entry name" value="Papain-like_cys_pep_sf"/>
</dbReference>
<organism evidence="10 11">
    <name type="scientific">Apolygus lucorum</name>
    <name type="common">Small green plant bug</name>
    <name type="synonym">Lygocoris lucorum</name>
    <dbReference type="NCBI Taxonomy" id="248454"/>
    <lineage>
        <taxon>Eukaryota</taxon>
        <taxon>Metazoa</taxon>
        <taxon>Ecdysozoa</taxon>
        <taxon>Arthropoda</taxon>
        <taxon>Hexapoda</taxon>
        <taxon>Insecta</taxon>
        <taxon>Pterygota</taxon>
        <taxon>Neoptera</taxon>
        <taxon>Paraneoptera</taxon>
        <taxon>Hemiptera</taxon>
        <taxon>Heteroptera</taxon>
        <taxon>Panheteroptera</taxon>
        <taxon>Cimicomorpha</taxon>
        <taxon>Miridae</taxon>
        <taxon>Mirini</taxon>
        <taxon>Apolygus</taxon>
    </lineage>
</organism>
<dbReference type="PROSITE" id="PS00639">
    <property type="entry name" value="THIOL_PROTEASE_HIS"/>
    <property type="match status" value="2"/>
</dbReference>
<comment type="caution">
    <text evidence="10">The sequence shown here is derived from an EMBL/GenBank/DDBJ whole genome shotgun (WGS) entry which is preliminary data.</text>
</comment>
<keyword evidence="6" id="KW-0865">Zymogen</keyword>
<dbReference type="InterPro" id="IPR000169">
    <property type="entry name" value="Pept_cys_AS"/>
</dbReference>
<feature type="chain" id="PRO_5035941717" description="Peptidase C1A papain C-terminal domain-containing protein" evidence="8">
    <location>
        <begin position="27"/>
        <end position="670"/>
    </location>
</feature>
<evidence type="ECO:0000256" key="5">
    <source>
        <dbReference type="ARBA" id="ARBA00022807"/>
    </source>
</evidence>
<sequence length="670" mass="73043">MVSPTISTTSCVLCVAILALSSASSAHDRIIDEVNNANTTWRAGPNFRPDYPLESIKRLLGNLELPDPEVPIVPRNLVTYSGAEIPAEFDARKKWPNCPTISHILDQSGCGSCWAVAVASTFSDRLCVGTNGKFSLPISAEELTSCSVGGGCAGGLDTLAWWYAYRSGVVTGGEFNSNIGCQPYELPPCEHAFINGTRIPCYDVKIPNYGRGPACQEKCSNADYKTSFASDKHKIKNITLYADNKSVQEDMMKNGPVETNFKVFEDFIHYKSGVYKHVTGPPLGGHAVRVLGWGVEEGTPYWLVANSWNSDWGDKGLFKILRVKFVINCQHSNQQMVSPTISTTSCVLCVAILALSSASTDFDRIIDEVNNANTTWRAGPNFRSDYSLESIKRLLGNRELPGMPVGPRNLVTYSGAEIPAEFDSRKKWPNCPTISHILDQSGCGSCWAVAVASTFSDRLCVGTNGKFTSPLSAEDLMSCCPGFECNGGNDAQAWTYVQNHGIVTGGDFNSNIGCQPYTFPPCEHHVNGTRIPCDQVKIPNGGEGPACQNKCTNAGYKNTFANDKHKVKKVNVYANVESAQEDIMKNGPIETGFLVYADFMHYKSGVYKHVTGPPLGGHAVRVLGWGVEEGTPYWLVANSWNSDWGDKGLFKILRGTDECQFEDQLMAGEV</sequence>
<keyword evidence="5" id="KW-0788">Thiol protease</keyword>
<dbReference type="GO" id="GO:0006508">
    <property type="term" value="P:proteolysis"/>
    <property type="evidence" value="ECO:0007669"/>
    <property type="project" value="UniProtKB-KW"/>
</dbReference>
<evidence type="ECO:0000256" key="6">
    <source>
        <dbReference type="ARBA" id="ARBA00023145"/>
    </source>
</evidence>
<evidence type="ECO:0000256" key="3">
    <source>
        <dbReference type="ARBA" id="ARBA00022729"/>
    </source>
</evidence>
<keyword evidence="4" id="KW-0378">Hydrolase</keyword>
<dbReference type="InterPro" id="IPR000668">
    <property type="entry name" value="Peptidase_C1A_C"/>
</dbReference>
<evidence type="ECO:0000256" key="8">
    <source>
        <dbReference type="SAM" id="SignalP"/>
    </source>
</evidence>
<keyword evidence="3 8" id="KW-0732">Signal</keyword>
<accession>A0A8S9YB91</accession>
<evidence type="ECO:0000259" key="9">
    <source>
        <dbReference type="SMART" id="SM00645"/>
    </source>
</evidence>
<dbReference type="PROSITE" id="PS00139">
    <property type="entry name" value="THIOL_PROTEASE_CYS"/>
    <property type="match status" value="2"/>
</dbReference>
<dbReference type="CDD" id="cd02620">
    <property type="entry name" value="Peptidase_C1A_CathepsinB"/>
    <property type="match status" value="2"/>
</dbReference>
<feature type="domain" description="Peptidase C1A papain C-terminal" evidence="9">
    <location>
        <begin position="85"/>
        <end position="340"/>
    </location>
</feature>
<dbReference type="InterPro" id="IPR013128">
    <property type="entry name" value="Peptidase_C1A"/>
</dbReference>
<dbReference type="Pfam" id="PF00112">
    <property type="entry name" value="Peptidase_C1"/>
    <property type="match status" value="2"/>
</dbReference>
<evidence type="ECO:0000256" key="7">
    <source>
        <dbReference type="ARBA" id="ARBA00023157"/>
    </source>
</evidence>
<dbReference type="FunFam" id="3.90.70.10:FF:000031">
    <property type="entry name" value="Cathepsin B"/>
    <property type="match status" value="2"/>
</dbReference>
<dbReference type="PROSITE" id="PS00640">
    <property type="entry name" value="THIOL_PROTEASE_ASN"/>
    <property type="match status" value="2"/>
</dbReference>
<comment type="similarity">
    <text evidence="1">Belongs to the peptidase C1 family.</text>
</comment>
<keyword evidence="11" id="KW-1185">Reference proteome</keyword>
<name>A0A8S9YB91_APOLU</name>
<evidence type="ECO:0000256" key="1">
    <source>
        <dbReference type="ARBA" id="ARBA00008455"/>
    </source>
</evidence>
<dbReference type="Pfam" id="PF08127">
    <property type="entry name" value="Propeptide_C1"/>
    <property type="match status" value="2"/>
</dbReference>
<dbReference type="InterPro" id="IPR025660">
    <property type="entry name" value="Pept_his_AS"/>
</dbReference>
<dbReference type="OrthoDB" id="640249at2759"/>
<evidence type="ECO:0000256" key="4">
    <source>
        <dbReference type="ARBA" id="ARBA00022801"/>
    </source>
</evidence>
<feature type="signal peptide" evidence="8">
    <location>
        <begin position="1"/>
        <end position="26"/>
    </location>
</feature>
<protein>
    <recommendedName>
        <fullName evidence="9">Peptidase C1A papain C-terminal domain-containing protein</fullName>
    </recommendedName>
</protein>
<dbReference type="SMART" id="SM00645">
    <property type="entry name" value="Pept_C1"/>
    <property type="match status" value="2"/>
</dbReference>
<dbReference type="AlphaFoldDB" id="A0A8S9YB91"/>
<keyword evidence="2" id="KW-0645">Protease</keyword>
<dbReference type="PRINTS" id="PR00705">
    <property type="entry name" value="PAPAIN"/>
</dbReference>
<feature type="domain" description="Peptidase C1A papain C-terminal" evidence="9">
    <location>
        <begin position="418"/>
        <end position="669"/>
    </location>
</feature>
<gene>
    <name evidence="10" type="ORF">GE061_001459</name>
</gene>
<proteinExistence type="inferred from homology"/>
<dbReference type="SUPFAM" id="SSF54001">
    <property type="entry name" value="Cysteine proteinases"/>
    <property type="match status" value="2"/>
</dbReference>
<evidence type="ECO:0000313" key="11">
    <source>
        <dbReference type="Proteomes" id="UP000466442"/>
    </source>
</evidence>
<evidence type="ECO:0000313" key="10">
    <source>
        <dbReference type="EMBL" id="KAF6217106.1"/>
    </source>
</evidence>
<keyword evidence="7" id="KW-1015">Disulfide bond</keyword>
<dbReference type="InterPro" id="IPR025661">
    <property type="entry name" value="Pept_asp_AS"/>
</dbReference>
<dbReference type="GO" id="GO:0004197">
    <property type="term" value="F:cysteine-type endopeptidase activity"/>
    <property type="evidence" value="ECO:0007669"/>
    <property type="project" value="InterPro"/>
</dbReference>
<evidence type="ECO:0000256" key="2">
    <source>
        <dbReference type="ARBA" id="ARBA00022670"/>
    </source>
</evidence>
<dbReference type="Gene3D" id="3.90.70.10">
    <property type="entry name" value="Cysteine proteinases"/>
    <property type="match status" value="2"/>
</dbReference>
<reference evidence="10" key="1">
    <citation type="journal article" date="2021" name="Mol. Ecol. Resour.">
        <title>Apolygus lucorum genome provides insights into omnivorousness and mesophyll feeding.</title>
        <authorList>
            <person name="Liu Y."/>
            <person name="Liu H."/>
            <person name="Wang H."/>
            <person name="Huang T."/>
            <person name="Liu B."/>
            <person name="Yang B."/>
            <person name="Yin L."/>
            <person name="Li B."/>
            <person name="Zhang Y."/>
            <person name="Zhang S."/>
            <person name="Jiang F."/>
            <person name="Zhang X."/>
            <person name="Ren Y."/>
            <person name="Wang B."/>
            <person name="Wang S."/>
            <person name="Lu Y."/>
            <person name="Wu K."/>
            <person name="Fan W."/>
            <person name="Wang G."/>
        </authorList>
    </citation>
    <scope>NUCLEOTIDE SEQUENCE</scope>
    <source>
        <strain evidence="10">12Hb</strain>
    </source>
</reference>
<dbReference type="Proteomes" id="UP000466442">
    <property type="component" value="Linkage Group LG1"/>
</dbReference>